<evidence type="ECO:0000313" key="5">
    <source>
        <dbReference type="Proteomes" id="UP000038040"/>
    </source>
</evidence>
<evidence type="ECO:0000256" key="2">
    <source>
        <dbReference type="SAM" id="Phobius"/>
    </source>
</evidence>
<name>A0A0N4UKK3_DRAME</name>
<reference evidence="4 6" key="2">
    <citation type="submission" date="2018-11" db="EMBL/GenBank/DDBJ databases">
        <authorList>
            <consortium name="Pathogen Informatics"/>
        </authorList>
    </citation>
    <scope>NUCLEOTIDE SEQUENCE [LARGE SCALE GENOMIC DNA]</scope>
</reference>
<organism evidence="5 7">
    <name type="scientific">Dracunculus medinensis</name>
    <name type="common">Guinea worm</name>
    <dbReference type="NCBI Taxonomy" id="318479"/>
    <lineage>
        <taxon>Eukaryota</taxon>
        <taxon>Metazoa</taxon>
        <taxon>Ecdysozoa</taxon>
        <taxon>Nematoda</taxon>
        <taxon>Chromadorea</taxon>
        <taxon>Rhabditida</taxon>
        <taxon>Spirurina</taxon>
        <taxon>Dracunculoidea</taxon>
        <taxon>Dracunculidae</taxon>
        <taxon>Dracunculus</taxon>
    </lineage>
</organism>
<feature type="transmembrane region" description="Helical" evidence="2">
    <location>
        <begin position="12"/>
        <end position="32"/>
    </location>
</feature>
<evidence type="ECO:0000313" key="7">
    <source>
        <dbReference type="WBParaSite" id="DME_0000827301-mRNA-1"/>
    </source>
</evidence>
<dbReference type="STRING" id="318479.A0A0N4UKK3"/>
<protein>
    <submittedName>
        <fullName evidence="7">ABC1 domain-containing protein</fullName>
    </submittedName>
</protein>
<sequence length="519" mass="59608">MLSGDASLSLVRLFLISCLRIYMLCILFFPLFSSYPFVKRSEKLYTWWWHALLWSVQRSGPTIIKLCQWASTRRDLFSKEFCDNMASLHIKTTHSQWKFSKNMLNELFGSSVWESFLLSIEKDPIGSGCVAQVNKIFFSIIIVYKAKLDLLTLKKKTGVNLLETNKERFIDVAIKVAKPGIRDQIEFDLSILRVIAHIAEKFIPCLVFLNPVLCLGQFETVLKRQIDLRNEAKALDVRFSNNFDLKTTGVCFPSALLYSRNVIIETFEEGIYINHLVTEQHQVIKNALFVISIPSSFVPAIRKRVALTGIRALLKMIFVDNFVHGDLHPGNILVRFGDRIDELEKMSYFKTFLSWTIEFIRENFGFMHQPAIRLFKIEKYSNEPTLVVLDPGIAIEQAPKNLHNLRALFRAVIEKRGKDVGELLLSQAPQQDCLDPILFCSEVDDLVQRARSINSLKKFNISELLNELFSIVSRHHVYLDTSFTTVILAVMVLEGFGRSLDPELDLFKCARPYLLSVAH</sequence>
<keyword evidence="2" id="KW-0812">Transmembrane</keyword>
<dbReference type="SUPFAM" id="SSF56112">
    <property type="entry name" value="Protein kinase-like (PK-like)"/>
    <property type="match status" value="1"/>
</dbReference>
<evidence type="ECO:0000259" key="3">
    <source>
        <dbReference type="Pfam" id="PF03109"/>
    </source>
</evidence>
<keyword evidence="6" id="KW-1185">Reference proteome</keyword>
<dbReference type="Proteomes" id="UP000038040">
    <property type="component" value="Unplaced"/>
</dbReference>
<dbReference type="InterPro" id="IPR004147">
    <property type="entry name" value="ABC1_dom"/>
</dbReference>
<dbReference type="EMBL" id="UYYG01000054">
    <property type="protein sequence ID" value="VDN52330.1"/>
    <property type="molecule type" value="Genomic_DNA"/>
</dbReference>
<keyword evidence="2" id="KW-1133">Transmembrane helix</keyword>
<proteinExistence type="inferred from homology"/>
<dbReference type="WBParaSite" id="DME_0000827301-mRNA-1">
    <property type="protein sequence ID" value="DME_0000827301-mRNA-1"/>
    <property type="gene ID" value="DME_0000827301"/>
</dbReference>
<comment type="similarity">
    <text evidence="1">Belongs to the protein kinase superfamily. ADCK protein kinase family.</text>
</comment>
<gene>
    <name evidence="4" type="ORF">DME_LOCUS2303</name>
</gene>
<accession>A0A0N4UKK3</accession>
<dbReference type="AlphaFoldDB" id="A0A0N4UKK3"/>
<evidence type="ECO:0000313" key="6">
    <source>
        <dbReference type="Proteomes" id="UP000274756"/>
    </source>
</evidence>
<dbReference type="Pfam" id="PF03109">
    <property type="entry name" value="ABC1"/>
    <property type="match status" value="1"/>
</dbReference>
<dbReference type="InterPro" id="IPR052402">
    <property type="entry name" value="ADCK_kinase"/>
</dbReference>
<reference evidence="7" key="1">
    <citation type="submission" date="2017-02" db="UniProtKB">
        <authorList>
            <consortium name="WormBaseParasite"/>
        </authorList>
    </citation>
    <scope>IDENTIFICATION</scope>
</reference>
<dbReference type="Proteomes" id="UP000274756">
    <property type="component" value="Unassembled WGS sequence"/>
</dbReference>
<dbReference type="PANTHER" id="PTHR45890">
    <property type="entry name" value="AARF DOMAIN CONTAINING KINASE 2 (PREDICTED)"/>
    <property type="match status" value="1"/>
</dbReference>
<keyword evidence="2" id="KW-0472">Membrane</keyword>
<dbReference type="PANTHER" id="PTHR45890:SF1">
    <property type="entry name" value="AARF DOMAIN CONTAINING KINASE 2"/>
    <property type="match status" value="1"/>
</dbReference>
<evidence type="ECO:0000256" key="1">
    <source>
        <dbReference type="ARBA" id="ARBA00009670"/>
    </source>
</evidence>
<dbReference type="OrthoDB" id="427480at2759"/>
<dbReference type="GO" id="GO:0005739">
    <property type="term" value="C:mitochondrion"/>
    <property type="evidence" value="ECO:0007669"/>
    <property type="project" value="TreeGrafter"/>
</dbReference>
<evidence type="ECO:0000313" key="4">
    <source>
        <dbReference type="EMBL" id="VDN52330.1"/>
    </source>
</evidence>
<feature type="domain" description="ABC1 atypical kinase-like" evidence="3">
    <location>
        <begin position="171"/>
        <end position="336"/>
    </location>
</feature>
<dbReference type="InterPro" id="IPR011009">
    <property type="entry name" value="Kinase-like_dom_sf"/>
</dbReference>